<evidence type="ECO:0000256" key="3">
    <source>
        <dbReference type="ARBA" id="ARBA00022840"/>
    </source>
</evidence>
<keyword evidence="1 6" id="KW-0436">Ligase</keyword>
<evidence type="ECO:0000259" key="5">
    <source>
        <dbReference type="Pfam" id="PF23493"/>
    </source>
</evidence>
<protein>
    <submittedName>
        <fullName evidence="6">Cysteine--tRNA ligase</fullName>
        <ecNumber evidence="6">6.1.1.16</ecNumber>
    </submittedName>
</protein>
<dbReference type="InterPro" id="IPR009080">
    <property type="entry name" value="tRNAsynth_Ia_anticodon-bd"/>
</dbReference>
<feature type="non-terminal residue" evidence="6">
    <location>
        <position position="1"/>
    </location>
</feature>
<proteinExistence type="predicted"/>
<dbReference type="SUPFAM" id="SSF47323">
    <property type="entry name" value="Anticodon-binding domain of a subclass of class I aminoacyl-tRNA synthetases"/>
    <property type="match status" value="1"/>
</dbReference>
<dbReference type="GO" id="GO:0004817">
    <property type="term" value="F:cysteine-tRNA ligase activity"/>
    <property type="evidence" value="ECO:0007669"/>
    <property type="project" value="UniProtKB-EC"/>
</dbReference>
<feature type="domain" description="Cysteinyl-tRNA ligase anticodon binding" evidence="5">
    <location>
        <begin position="41"/>
        <end position="89"/>
    </location>
</feature>
<dbReference type="GO" id="GO:0006418">
    <property type="term" value="P:tRNA aminoacylation for protein translation"/>
    <property type="evidence" value="ECO:0007669"/>
    <property type="project" value="InterPro"/>
</dbReference>
<name>A0A7G2K0G0_HAEIF</name>
<keyword evidence="4" id="KW-0030">Aminoacyl-tRNA synthetase</keyword>
<dbReference type="Gene3D" id="1.20.120.1910">
    <property type="entry name" value="Cysteine-tRNA ligase, C-terminal anti-codon recognition domain"/>
    <property type="match status" value="1"/>
</dbReference>
<evidence type="ECO:0000313" key="6">
    <source>
        <dbReference type="EMBL" id="EFA28877.1"/>
    </source>
</evidence>
<dbReference type="AlphaFoldDB" id="A0A7G2K0G0"/>
<reference evidence="6" key="1">
    <citation type="journal article" date="2010" name="Genomics">
        <title>Tracing phylogenomic events leading to diversity of Haemophilus influenzae and the emergence of Brazilian Purpuric Fever (BPF)-associated clones.</title>
        <authorList>
            <person name="Papazisi L."/>
            <person name="Ratnayake S."/>
            <person name="Remortel B.G."/>
            <person name="Bock G.R."/>
            <person name="Liang W."/>
            <person name="Saeed A.I."/>
            <person name="Liu J."/>
            <person name="Fleischmann R.D."/>
            <person name="Kilian M."/>
            <person name="Peterson S.N."/>
        </authorList>
    </citation>
    <scope>NUCLEOTIDE SEQUENCE [LARGE SCALE GENOMIC DNA]</scope>
    <source>
        <strain evidence="6">HK1212</strain>
    </source>
</reference>
<evidence type="ECO:0000256" key="1">
    <source>
        <dbReference type="ARBA" id="ARBA00022598"/>
    </source>
</evidence>
<dbReference type="InterPro" id="IPR056411">
    <property type="entry name" value="CysS_C"/>
</dbReference>
<dbReference type="Pfam" id="PF23493">
    <property type="entry name" value="CysS_C"/>
    <property type="match status" value="1"/>
</dbReference>
<dbReference type="EMBL" id="ABFC01000470">
    <property type="protein sequence ID" value="EFA28877.1"/>
    <property type="molecule type" value="Genomic_DNA"/>
</dbReference>
<gene>
    <name evidence="6" type="primary">cysS</name>
    <name evidence="6" type="ORF">HAINFHK1212_1647</name>
</gene>
<dbReference type="GO" id="GO:0005524">
    <property type="term" value="F:ATP binding"/>
    <property type="evidence" value="ECO:0007669"/>
    <property type="project" value="UniProtKB-KW"/>
</dbReference>
<dbReference type="EC" id="6.1.1.16" evidence="6"/>
<organism evidence="6">
    <name type="scientific">Haemophilus influenzae HK1212</name>
    <dbReference type="NCBI Taxonomy" id="456482"/>
    <lineage>
        <taxon>Bacteria</taxon>
        <taxon>Pseudomonadati</taxon>
        <taxon>Pseudomonadota</taxon>
        <taxon>Gammaproteobacteria</taxon>
        <taxon>Pasteurellales</taxon>
        <taxon>Pasteurellaceae</taxon>
        <taxon>Haemophilus</taxon>
    </lineage>
</organism>
<evidence type="ECO:0000256" key="2">
    <source>
        <dbReference type="ARBA" id="ARBA00022741"/>
    </source>
</evidence>
<comment type="caution">
    <text evidence="6">The sequence shown here is derived from an EMBL/GenBank/DDBJ whole genome shotgun (WGS) entry which is preliminary data.</text>
</comment>
<accession>A0A7G2K0G0</accession>
<evidence type="ECO:0000256" key="4">
    <source>
        <dbReference type="ARBA" id="ARBA00023146"/>
    </source>
</evidence>
<sequence length="91" mass="9876">LKTEDAEKANGLAARLRELGAILGLLQQDPEKFLQAGSDDDEVAKIEALIKQRNEARAAKDWATADAARNELTAMGIVLEDGANGTTWRKQ</sequence>
<keyword evidence="3" id="KW-0067">ATP-binding</keyword>
<keyword evidence="2" id="KW-0547">Nucleotide-binding</keyword>